<feature type="compositionally biased region" description="Basic and acidic residues" evidence="6">
    <location>
        <begin position="46"/>
        <end position="59"/>
    </location>
</feature>
<name>A0ABP0FBY6_CLALP</name>
<comment type="subcellular location">
    <subcellularLocation>
        <location evidence="3">Mitochondrion matrix</location>
    </subcellularLocation>
</comment>
<dbReference type="Proteomes" id="UP001642483">
    <property type="component" value="Unassembled WGS sequence"/>
</dbReference>
<accession>A0ABP0FBY6</accession>
<dbReference type="PRINTS" id="PR00773">
    <property type="entry name" value="GRPEPROTEIN"/>
</dbReference>
<reference evidence="7 8" key="1">
    <citation type="submission" date="2024-02" db="EMBL/GenBank/DDBJ databases">
        <authorList>
            <person name="Daric V."/>
            <person name="Darras S."/>
        </authorList>
    </citation>
    <scope>NUCLEOTIDE SEQUENCE [LARGE SCALE GENOMIC DNA]</scope>
</reference>
<dbReference type="PANTHER" id="PTHR21237">
    <property type="entry name" value="GRPE PROTEIN"/>
    <property type="match status" value="1"/>
</dbReference>
<comment type="caution">
    <text evidence="7">The sequence shown here is derived from an EMBL/GenBank/DDBJ whole genome shotgun (WGS) entry which is preliminary data.</text>
</comment>
<dbReference type="InterPro" id="IPR000740">
    <property type="entry name" value="GrpE"/>
</dbReference>
<dbReference type="SUPFAM" id="SSF51064">
    <property type="entry name" value="Head domain of nucleotide exchange factor GrpE"/>
    <property type="match status" value="1"/>
</dbReference>
<protein>
    <recommendedName>
        <fullName evidence="3">GrpE protein homolog</fullName>
    </recommendedName>
</protein>
<organism evidence="7 8">
    <name type="scientific">Clavelina lepadiformis</name>
    <name type="common">Light-bulb sea squirt</name>
    <name type="synonym">Ascidia lepadiformis</name>
    <dbReference type="NCBI Taxonomy" id="159417"/>
    <lineage>
        <taxon>Eukaryota</taxon>
        <taxon>Metazoa</taxon>
        <taxon>Chordata</taxon>
        <taxon>Tunicata</taxon>
        <taxon>Ascidiacea</taxon>
        <taxon>Aplousobranchia</taxon>
        <taxon>Clavelinidae</taxon>
        <taxon>Clavelina</taxon>
    </lineage>
</organism>
<dbReference type="Gene3D" id="2.30.22.10">
    <property type="entry name" value="Head domain of nucleotide exchange factor GrpE"/>
    <property type="match status" value="1"/>
</dbReference>
<dbReference type="Gene3D" id="3.90.20.20">
    <property type="match status" value="1"/>
</dbReference>
<dbReference type="PROSITE" id="PS01071">
    <property type="entry name" value="GRPE"/>
    <property type="match status" value="1"/>
</dbReference>
<evidence type="ECO:0000256" key="2">
    <source>
        <dbReference type="ARBA" id="ARBA00023186"/>
    </source>
</evidence>
<dbReference type="HAMAP" id="MF_01151">
    <property type="entry name" value="GrpE"/>
    <property type="match status" value="1"/>
</dbReference>
<keyword evidence="2 3" id="KW-0143">Chaperone</keyword>
<dbReference type="InterPro" id="IPR009012">
    <property type="entry name" value="GrpE_head"/>
</dbReference>
<evidence type="ECO:0000256" key="4">
    <source>
        <dbReference type="RuleBase" id="RU004478"/>
    </source>
</evidence>
<dbReference type="InterPro" id="IPR013805">
    <property type="entry name" value="GrpE_CC"/>
</dbReference>
<evidence type="ECO:0000313" key="8">
    <source>
        <dbReference type="Proteomes" id="UP001642483"/>
    </source>
</evidence>
<dbReference type="PANTHER" id="PTHR21237:SF23">
    <property type="entry name" value="GRPE PROTEIN HOMOLOG, MITOCHONDRIAL"/>
    <property type="match status" value="1"/>
</dbReference>
<sequence>MIQSYTMLTRRATARLATPQLRIWLLSSHLRGGKFSSEANTQKLAEGSDDKKEEVSTPDAEIKKLNESIVDLTEKYKRALAETENVRMRLRKEIADAKHFGIQTFCKDLLTVADVLHMAIKSIPDEHVNKDSTEEPWKSFYKGVCLTDKELHNVFERHGLMVMEPNKGDKFDPNDHEAMFESPIEGMEPGLVSFVQRTGYKLRGRTLRAAQVGVSGKPI</sequence>
<keyword evidence="3" id="KW-0496">Mitochondrion</keyword>
<dbReference type="Pfam" id="PF01025">
    <property type="entry name" value="GrpE"/>
    <property type="match status" value="1"/>
</dbReference>
<evidence type="ECO:0000256" key="1">
    <source>
        <dbReference type="ARBA" id="ARBA00009054"/>
    </source>
</evidence>
<feature type="region of interest" description="Disordered" evidence="6">
    <location>
        <begin position="37"/>
        <end position="59"/>
    </location>
</feature>
<evidence type="ECO:0000256" key="5">
    <source>
        <dbReference type="SAM" id="Coils"/>
    </source>
</evidence>
<feature type="coiled-coil region" evidence="5">
    <location>
        <begin position="62"/>
        <end position="93"/>
    </location>
</feature>
<keyword evidence="5" id="KW-0175">Coiled coil</keyword>
<proteinExistence type="inferred from homology"/>
<comment type="function">
    <text evidence="3">Essential component of the PAM complex, a complex required for the translocation of transit peptide-containing proteins from the inner membrane into the mitochondrial matrix in an ATP-dependent manner.</text>
</comment>
<keyword evidence="8" id="KW-1185">Reference proteome</keyword>
<evidence type="ECO:0000256" key="3">
    <source>
        <dbReference type="RuleBase" id="RU000640"/>
    </source>
</evidence>
<evidence type="ECO:0000256" key="6">
    <source>
        <dbReference type="SAM" id="MobiDB-lite"/>
    </source>
</evidence>
<comment type="similarity">
    <text evidence="1 4">Belongs to the GrpE family.</text>
</comment>
<evidence type="ECO:0000313" key="7">
    <source>
        <dbReference type="EMBL" id="CAK8675603.1"/>
    </source>
</evidence>
<dbReference type="CDD" id="cd00446">
    <property type="entry name" value="GrpE"/>
    <property type="match status" value="1"/>
</dbReference>
<gene>
    <name evidence="7" type="ORF">CVLEPA_LOCUS5164</name>
</gene>
<dbReference type="SUPFAM" id="SSF58014">
    <property type="entry name" value="Coiled-coil domain of nucleotide exchange factor GrpE"/>
    <property type="match status" value="1"/>
</dbReference>
<dbReference type="EMBL" id="CAWYQH010000024">
    <property type="protein sequence ID" value="CAK8675603.1"/>
    <property type="molecule type" value="Genomic_DNA"/>
</dbReference>